<dbReference type="OrthoDB" id="6183935at2"/>
<proteinExistence type="predicted"/>
<sequence length="65" mass="7402">MTGKEHQQVIEKLDAVIQDTRALLERFEATGMDEAMPADYQQLNEILESALKQQHEQTLAMLKSS</sequence>
<dbReference type="KEGG" id="hbe:BEI_3665"/>
<gene>
    <name evidence="1" type="ORF">BEI_3665</name>
</gene>
<keyword evidence="2" id="KW-1185">Reference proteome</keyword>
<evidence type="ECO:0000313" key="2">
    <source>
        <dbReference type="Proteomes" id="UP000219993"/>
    </source>
</evidence>
<dbReference type="EMBL" id="CP021435">
    <property type="protein sequence ID" value="ATJ84652.1"/>
    <property type="molecule type" value="Genomic_DNA"/>
</dbReference>
<accession>A0A291PCP8</accession>
<organism evidence="1 2">
    <name type="scientific">Halomonas beimenensis</name>
    <dbReference type="NCBI Taxonomy" id="475662"/>
    <lineage>
        <taxon>Bacteria</taxon>
        <taxon>Pseudomonadati</taxon>
        <taxon>Pseudomonadota</taxon>
        <taxon>Gammaproteobacteria</taxon>
        <taxon>Oceanospirillales</taxon>
        <taxon>Halomonadaceae</taxon>
        <taxon>Halomonas</taxon>
    </lineage>
</organism>
<dbReference type="RefSeq" id="WP_097790817.1">
    <property type="nucleotide sequence ID" value="NZ_BAAADT010000021.1"/>
</dbReference>
<reference evidence="1 2" key="1">
    <citation type="journal article" date="2017" name="Sci. Rep.">
        <title>Revealing the Saline Adaptation Strategies of the Halophilic Bacterium Halomonas beimenensis through High-throughput Omics and Transposon Mutagenesis Approaches.</title>
        <authorList>
            <person name="Chen Y.H."/>
            <person name="Lin S.S."/>
            <person name="Shyu Y.T."/>
        </authorList>
    </citation>
    <scope>NUCLEOTIDE SEQUENCE [LARGE SCALE GENOMIC DNA]</scope>
    <source>
        <strain evidence="1 2">NTU-111</strain>
    </source>
</reference>
<dbReference type="Proteomes" id="UP000219993">
    <property type="component" value="Chromosome"/>
</dbReference>
<name>A0A291PCP8_9GAMM</name>
<protein>
    <submittedName>
        <fullName evidence="1">Uncharacterized protein</fullName>
    </submittedName>
</protein>
<dbReference type="AlphaFoldDB" id="A0A291PCP8"/>
<evidence type="ECO:0000313" key="1">
    <source>
        <dbReference type="EMBL" id="ATJ84652.1"/>
    </source>
</evidence>